<dbReference type="PANTHER" id="PTHR10039">
    <property type="entry name" value="AMELOGENIN"/>
    <property type="match status" value="1"/>
</dbReference>
<dbReference type="HOGENOM" id="CLU_112289_0_0_1"/>
<dbReference type="InterPro" id="IPR054471">
    <property type="entry name" value="GPIID_WHD"/>
</dbReference>
<protein>
    <recommendedName>
        <fullName evidence="1">GPI inositol-deacylase winged helix domain-containing protein</fullName>
    </recommendedName>
</protein>
<sequence>MKLETEAVKSDIKLYVETTLAKWPLSSKLYDEVLSSLIDGANGQFRWVDCQICSLQALKMPKAIQKALARLPKDLDAIYSETLQKIDDINYDSVHHIFMWLLYAYEPLTLDELADILAIDVEEEKFDPQYRPLELQHGLHSIVDSTFVVIDSRRGENVVQFAHISVQEFLVSKHSWAKAKNLFRLNKELGHEIIAQSCIIYLLQFDSWEMPRFE</sequence>
<dbReference type="PANTHER" id="PTHR10039:SF16">
    <property type="entry name" value="GPI INOSITOL-DEACYLASE"/>
    <property type="match status" value="1"/>
</dbReference>
<dbReference type="Proteomes" id="UP000053593">
    <property type="component" value="Unassembled WGS sequence"/>
</dbReference>
<name>A0A0D0BY99_9AGAR</name>
<gene>
    <name evidence="2" type="ORF">GYMLUDRAFT_594405</name>
</gene>
<dbReference type="Pfam" id="PF22939">
    <property type="entry name" value="WHD_GPIID"/>
    <property type="match status" value="1"/>
</dbReference>
<evidence type="ECO:0000313" key="3">
    <source>
        <dbReference type="Proteomes" id="UP000053593"/>
    </source>
</evidence>
<feature type="domain" description="GPI inositol-deacylase winged helix" evidence="1">
    <location>
        <begin position="95"/>
        <end position="173"/>
    </location>
</feature>
<evidence type="ECO:0000259" key="1">
    <source>
        <dbReference type="Pfam" id="PF22939"/>
    </source>
</evidence>
<organism evidence="2 3">
    <name type="scientific">Collybiopsis luxurians FD-317 M1</name>
    <dbReference type="NCBI Taxonomy" id="944289"/>
    <lineage>
        <taxon>Eukaryota</taxon>
        <taxon>Fungi</taxon>
        <taxon>Dikarya</taxon>
        <taxon>Basidiomycota</taxon>
        <taxon>Agaricomycotina</taxon>
        <taxon>Agaricomycetes</taxon>
        <taxon>Agaricomycetidae</taxon>
        <taxon>Agaricales</taxon>
        <taxon>Marasmiineae</taxon>
        <taxon>Omphalotaceae</taxon>
        <taxon>Collybiopsis</taxon>
        <taxon>Collybiopsis luxurians</taxon>
    </lineage>
</organism>
<evidence type="ECO:0000313" key="2">
    <source>
        <dbReference type="EMBL" id="KIK60746.1"/>
    </source>
</evidence>
<dbReference type="AlphaFoldDB" id="A0A0D0BY99"/>
<keyword evidence="3" id="KW-1185">Reference proteome</keyword>
<accession>A0A0D0BY99</accession>
<dbReference type="EMBL" id="KN834773">
    <property type="protein sequence ID" value="KIK60746.1"/>
    <property type="molecule type" value="Genomic_DNA"/>
</dbReference>
<dbReference type="OrthoDB" id="7464126at2759"/>
<reference evidence="2 3" key="1">
    <citation type="submission" date="2014-04" db="EMBL/GenBank/DDBJ databases">
        <title>Evolutionary Origins and Diversification of the Mycorrhizal Mutualists.</title>
        <authorList>
            <consortium name="DOE Joint Genome Institute"/>
            <consortium name="Mycorrhizal Genomics Consortium"/>
            <person name="Kohler A."/>
            <person name="Kuo A."/>
            <person name="Nagy L.G."/>
            <person name="Floudas D."/>
            <person name="Copeland A."/>
            <person name="Barry K.W."/>
            <person name="Cichocki N."/>
            <person name="Veneault-Fourrey C."/>
            <person name="LaButti K."/>
            <person name="Lindquist E.A."/>
            <person name="Lipzen A."/>
            <person name="Lundell T."/>
            <person name="Morin E."/>
            <person name="Murat C."/>
            <person name="Riley R."/>
            <person name="Ohm R."/>
            <person name="Sun H."/>
            <person name="Tunlid A."/>
            <person name="Henrissat B."/>
            <person name="Grigoriev I.V."/>
            <person name="Hibbett D.S."/>
            <person name="Martin F."/>
        </authorList>
    </citation>
    <scope>NUCLEOTIDE SEQUENCE [LARGE SCALE GENOMIC DNA]</scope>
    <source>
        <strain evidence="2 3">FD-317 M1</strain>
    </source>
</reference>
<feature type="non-terminal residue" evidence="2">
    <location>
        <position position="214"/>
    </location>
</feature>
<proteinExistence type="predicted"/>